<dbReference type="Gene3D" id="2.80.10.50">
    <property type="match status" value="2"/>
</dbReference>
<evidence type="ECO:0000259" key="1">
    <source>
        <dbReference type="SMART" id="SM00791"/>
    </source>
</evidence>
<evidence type="ECO:0000313" key="2">
    <source>
        <dbReference type="EMBL" id="PQQ15446.1"/>
    </source>
</evidence>
<dbReference type="Proteomes" id="UP000250321">
    <property type="component" value="Unassembled WGS sequence"/>
</dbReference>
<feature type="domain" description="Agglutinin" evidence="1">
    <location>
        <begin position="3"/>
        <end position="147"/>
    </location>
</feature>
<dbReference type="SMART" id="SM00791">
    <property type="entry name" value="Agglutinin"/>
    <property type="match status" value="2"/>
</dbReference>
<dbReference type="CDD" id="cd20216">
    <property type="entry name" value="PFM_HFR-2-like"/>
    <property type="match status" value="1"/>
</dbReference>
<feature type="domain" description="Agglutinin" evidence="1">
    <location>
        <begin position="152"/>
        <end position="312"/>
    </location>
</feature>
<dbReference type="Gene3D" id="2.170.15.10">
    <property type="entry name" value="Proaerolysin, chain A, domain 3"/>
    <property type="match status" value="1"/>
</dbReference>
<name>A0A315AM92_PRUYE</name>
<sequence>MALQLPQPFLALKSETNNRYLRYIHQDIEGVHGILQFSGEEVLSPYAKFQVEVEVGQWVHIRSCYNNKYWRRADQNSRWIVAGADEQEAEPTRWSCTLFEFEPIIINDTSFSQIRLVHVHSRDYLKISPTNECLFISQNFDVFTVIDRNALVIFPKHLAFKINVNGIGNYLRVQIIDTHPYLQFSATNPTKQEKENKVFTAGDGSVRIMSTFTKKFWRRNSSRDDKISNNWIWADSDDTTNRDSNTLFWPVKVETNRGDVNDVNVVVALRNLGNNNFCKRLTVGRNNDVVCLTADPPNTITPGPDALLAVEELVMSRTISDLNFRLADARIYNRQIGKVMAIKEYENPAEIPASPTISLVYKDKRTSTWSTSADDVSFTAFIQTTLTSDTPFVVQDEGVRIRVLGNFNGDYKWGKRLESETTIERRFPVVVKPKSKVKVILRATTASCDIPFSYSQRDTLISHTPAIITCLKEGGLYSGESLYNFYHTTEIIV</sequence>
<dbReference type="Pfam" id="PF07468">
    <property type="entry name" value="Agglutinin"/>
    <property type="match status" value="2"/>
</dbReference>
<protein>
    <recommendedName>
        <fullName evidence="1">Agglutinin domain-containing protein</fullName>
    </recommendedName>
</protein>
<keyword evidence="3" id="KW-1185">Reference proteome</keyword>
<reference evidence="2 3" key="1">
    <citation type="submission" date="2018-02" db="EMBL/GenBank/DDBJ databases">
        <title>Draft genome of wild Prunus yedoensis var. nudiflora.</title>
        <authorList>
            <person name="Baek S."/>
            <person name="Kim J.-H."/>
            <person name="Choi K."/>
            <person name="Kim G.-B."/>
            <person name="Cho A."/>
            <person name="Jang H."/>
            <person name="Shin C.-H."/>
            <person name="Yu H.-J."/>
            <person name="Mun J.-H."/>
        </authorList>
    </citation>
    <scope>NUCLEOTIDE SEQUENCE [LARGE SCALE GENOMIC DNA]</scope>
    <source>
        <strain evidence="3">cv. Jeju island</strain>
        <tissue evidence="2">Leaf</tissue>
    </source>
</reference>
<dbReference type="AlphaFoldDB" id="A0A315AM92"/>
<accession>A0A315AM92</accession>
<dbReference type="InterPro" id="IPR036242">
    <property type="entry name" value="Agglutinin_dom_sf"/>
</dbReference>
<dbReference type="OrthoDB" id="4948898at2759"/>
<proteinExistence type="predicted"/>
<dbReference type="EMBL" id="PJQY01000227">
    <property type="protein sequence ID" value="PQQ15446.1"/>
    <property type="molecule type" value="Genomic_DNA"/>
</dbReference>
<comment type="caution">
    <text evidence="2">The sequence shown here is derived from an EMBL/GenBank/DDBJ whole genome shotgun (WGS) entry which is preliminary data.</text>
</comment>
<dbReference type="InterPro" id="IPR053237">
    <property type="entry name" value="Natterin_C"/>
</dbReference>
<dbReference type="SUPFAM" id="SSF56973">
    <property type="entry name" value="Aerolisin/ETX pore-forming domain"/>
    <property type="match status" value="1"/>
</dbReference>
<dbReference type="SUPFAM" id="SSF50382">
    <property type="entry name" value="Agglutinin"/>
    <property type="match status" value="2"/>
</dbReference>
<dbReference type="InterPro" id="IPR008998">
    <property type="entry name" value="Agglutinin"/>
</dbReference>
<dbReference type="PANTHER" id="PTHR39244">
    <property type="entry name" value="NATTERIN-4"/>
    <property type="match status" value="1"/>
</dbReference>
<dbReference type="PANTHER" id="PTHR39244:SF5">
    <property type="entry name" value="NATTERIN-3-LIKE"/>
    <property type="match status" value="1"/>
</dbReference>
<organism evidence="2 3">
    <name type="scientific">Prunus yedoensis var. nudiflora</name>
    <dbReference type="NCBI Taxonomy" id="2094558"/>
    <lineage>
        <taxon>Eukaryota</taxon>
        <taxon>Viridiplantae</taxon>
        <taxon>Streptophyta</taxon>
        <taxon>Embryophyta</taxon>
        <taxon>Tracheophyta</taxon>
        <taxon>Spermatophyta</taxon>
        <taxon>Magnoliopsida</taxon>
        <taxon>eudicotyledons</taxon>
        <taxon>Gunneridae</taxon>
        <taxon>Pentapetalae</taxon>
        <taxon>rosids</taxon>
        <taxon>fabids</taxon>
        <taxon>Rosales</taxon>
        <taxon>Rosaceae</taxon>
        <taxon>Amygdaloideae</taxon>
        <taxon>Amygdaleae</taxon>
        <taxon>Prunus</taxon>
    </lineage>
</organism>
<gene>
    <name evidence="2" type="ORF">Pyn_28839</name>
</gene>
<evidence type="ECO:0000313" key="3">
    <source>
        <dbReference type="Proteomes" id="UP000250321"/>
    </source>
</evidence>